<evidence type="ECO:0000259" key="3">
    <source>
        <dbReference type="PROSITE" id="PS51464"/>
    </source>
</evidence>
<protein>
    <submittedName>
        <fullName evidence="4">Bifunctional phosphoglucose/phosphomannose isomerase</fullName>
    </submittedName>
</protein>
<comment type="similarity">
    <text evidence="1">Belongs to the PGI/PMI family.</text>
</comment>
<dbReference type="NCBIfam" id="NF006423">
    <property type="entry name" value="PRK08674.1-2"/>
    <property type="match status" value="1"/>
</dbReference>
<dbReference type="InterPro" id="IPR019490">
    <property type="entry name" value="Glu6P/Mann6P_isomerase_C"/>
</dbReference>
<dbReference type="CDD" id="cd05017">
    <property type="entry name" value="SIS_PGI_PMI_1"/>
    <property type="match status" value="1"/>
</dbReference>
<reference evidence="4 5" key="1">
    <citation type="submission" date="2016-11" db="EMBL/GenBank/DDBJ databases">
        <authorList>
            <person name="Jaros S."/>
            <person name="Januszkiewicz K."/>
            <person name="Wedrychowicz H."/>
        </authorList>
    </citation>
    <scope>NUCLEOTIDE SEQUENCE [LARGE SCALE GENOMIC DNA]</scope>
    <source>
        <strain evidence="4 5">DSM 19557</strain>
    </source>
</reference>
<dbReference type="STRING" id="381751.SAMN05444391_0879"/>
<evidence type="ECO:0000256" key="2">
    <source>
        <dbReference type="ARBA" id="ARBA00023235"/>
    </source>
</evidence>
<dbReference type="CDD" id="cd05637">
    <property type="entry name" value="SIS_PGI_PMI_2"/>
    <property type="match status" value="1"/>
</dbReference>
<dbReference type="GO" id="GO:0097367">
    <property type="term" value="F:carbohydrate derivative binding"/>
    <property type="evidence" value="ECO:0007669"/>
    <property type="project" value="InterPro"/>
</dbReference>
<sequence>MTEALSLLEEFPKQFLVDLPHRISLEKIKGVIFSGMGGSGIVGDFVKLLLERDLNLPMLSLRGYDLPRFVGEDWLVVCTSYSGNTEETISVFEQALERRCRLVAISSGGKLKELALMHGVLHISLPEGFPPRYAFGYMLSSLLSLFGISMKDVSEHLEDSKENIKKEADYIAKRLYGYVPIIYATPLTEPVAFRWKTQINENSKSLCYYVTLPEMHHNEVVGLDNPKTRNCLVFLIMHDEEDHERIKKRVDITQNILKELGIAPIILKGEGNTLLKRLMYLLYLGDYTSCLLAQTYGYDPIPVRVIERIKHELAS</sequence>
<dbReference type="GO" id="GO:0004476">
    <property type="term" value="F:mannose-6-phosphate isomerase activity"/>
    <property type="evidence" value="ECO:0007669"/>
    <property type="project" value="InterPro"/>
</dbReference>
<dbReference type="GO" id="GO:0005975">
    <property type="term" value="P:carbohydrate metabolic process"/>
    <property type="evidence" value="ECO:0007669"/>
    <property type="project" value="InterPro"/>
</dbReference>
<feature type="domain" description="SIS" evidence="3">
    <location>
        <begin position="21"/>
        <end position="161"/>
    </location>
</feature>
<evidence type="ECO:0000256" key="1">
    <source>
        <dbReference type="ARBA" id="ARBA00010523"/>
    </source>
</evidence>
<dbReference type="EMBL" id="LT670846">
    <property type="protein sequence ID" value="SHK39727.1"/>
    <property type="molecule type" value="Genomic_DNA"/>
</dbReference>
<proteinExistence type="inferred from homology"/>
<keyword evidence="2 4" id="KW-0413">Isomerase</keyword>
<dbReference type="Gene3D" id="3.40.50.10490">
    <property type="entry name" value="Glucose-6-phosphate isomerase like protein, domain 1"/>
    <property type="match status" value="2"/>
</dbReference>
<accession>A0A1M6S5E7</accession>
<dbReference type="Pfam" id="PF10432">
    <property type="entry name" value="bact-PGI_C"/>
    <property type="match status" value="1"/>
</dbReference>
<dbReference type="SUPFAM" id="SSF53697">
    <property type="entry name" value="SIS domain"/>
    <property type="match status" value="1"/>
</dbReference>
<evidence type="ECO:0000313" key="5">
    <source>
        <dbReference type="Proteomes" id="UP000189810"/>
    </source>
</evidence>
<dbReference type="PROSITE" id="PS51464">
    <property type="entry name" value="SIS"/>
    <property type="match status" value="1"/>
</dbReference>
<dbReference type="NCBIfam" id="TIGR02128">
    <property type="entry name" value="G6PI_arch"/>
    <property type="match status" value="1"/>
</dbReference>
<dbReference type="InterPro" id="IPR035484">
    <property type="entry name" value="SIS_PGI/PMI_1"/>
</dbReference>
<gene>
    <name evidence="4" type="ORF">SAMN05444391_0879</name>
</gene>
<organism evidence="4 5">
    <name type="scientific">Thermocrinis minervae</name>
    <dbReference type="NCBI Taxonomy" id="381751"/>
    <lineage>
        <taxon>Bacteria</taxon>
        <taxon>Pseudomonadati</taxon>
        <taxon>Aquificota</taxon>
        <taxon>Aquificia</taxon>
        <taxon>Aquificales</taxon>
        <taxon>Aquificaceae</taxon>
        <taxon>Thermocrinis</taxon>
    </lineage>
</organism>
<evidence type="ECO:0000313" key="4">
    <source>
        <dbReference type="EMBL" id="SHK39727.1"/>
    </source>
</evidence>
<dbReference type="InterPro" id="IPR001347">
    <property type="entry name" value="SIS_dom"/>
</dbReference>
<dbReference type="GO" id="GO:1901135">
    <property type="term" value="P:carbohydrate derivative metabolic process"/>
    <property type="evidence" value="ECO:0007669"/>
    <property type="project" value="InterPro"/>
</dbReference>
<name>A0A1M6S5E7_9AQUI</name>
<dbReference type="RefSeq" id="WP_079654011.1">
    <property type="nucleotide sequence ID" value="NZ_LT670846.1"/>
</dbReference>
<dbReference type="GO" id="GO:0004347">
    <property type="term" value="F:glucose-6-phosphate isomerase activity"/>
    <property type="evidence" value="ECO:0007669"/>
    <property type="project" value="InterPro"/>
</dbReference>
<keyword evidence="5" id="KW-1185">Reference proteome</keyword>
<dbReference type="Proteomes" id="UP000189810">
    <property type="component" value="Chromosome I"/>
</dbReference>
<dbReference type="OrthoDB" id="9771734at2"/>
<dbReference type="InterPro" id="IPR046348">
    <property type="entry name" value="SIS_dom_sf"/>
</dbReference>
<dbReference type="AlphaFoldDB" id="A0A1M6S5E7"/>